<organism evidence="1 2">
    <name type="scientific">Succiniclasticum ruminis</name>
    <dbReference type="NCBI Taxonomy" id="40841"/>
    <lineage>
        <taxon>Bacteria</taxon>
        <taxon>Bacillati</taxon>
        <taxon>Bacillota</taxon>
        <taxon>Negativicutes</taxon>
        <taxon>Acidaminococcales</taxon>
        <taxon>Acidaminococcaceae</taxon>
        <taxon>Succiniclasticum</taxon>
    </lineage>
</organism>
<reference evidence="2" key="1">
    <citation type="submission" date="2016-10" db="EMBL/GenBank/DDBJ databases">
        <authorList>
            <person name="Varghese N."/>
            <person name="Submissions S."/>
        </authorList>
    </citation>
    <scope>NUCLEOTIDE SEQUENCE [LARGE SCALE GENOMIC DNA]</scope>
    <source>
        <strain evidence="2">DSM 11005</strain>
    </source>
</reference>
<dbReference type="Proteomes" id="UP000198943">
    <property type="component" value="Unassembled WGS sequence"/>
</dbReference>
<protein>
    <submittedName>
        <fullName evidence="1">Uncharacterized protein</fullName>
    </submittedName>
</protein>
<dbReference type="RefSeq" id="WP_093729337.1">
    <property type="nucleotide sequence ID" value="NZ_FMYW01000002.1"/>
</dbReference>
<dbReference type="EMBL" id="FMYW01000002">
    <property type="protein sequence ID" value="SDC08127.1"/>
    <property type="molecule type" value="Genomic_DNA"/>
</dbReference>
<gene>
    <name evidence="1" type="ORF">SAMN04487864_102165</name>
</gene>
<keyword evidence="2" id="KW-1185">Reference proteome</keyword>
<name>A0A1G6INR2_9FIRM</name>
<dbReference type="OrthoDB" id="3034986at2"/>
<evidence type="ECO:0000313" key="1">
    <source>
        <dbReference type="EMBL" id="SDC08127.1"/>
    </source>
</evidence>
<evidence type="ECO:0000313" key="2">
    <source>
        <dbReference type="Proteomes" id="UP000198943"/>
    </source>
</evidence>
<proteinExistence type="predicted"/>
<dbReference type="AlphaFoldDB" id="A0A1G6INR2"/>
<sequence>MPIDKNELTKEQIAKAMACETAEKLIALAKSEGFELTKEEAEAYLVEMSDIELDEAALKQFKRIAQADRLALKSLQDKKIDPRLKALRREIHKHAPKAILSEKAALKFIDDTMDLLGAWGE</sequence>
<accession>A0A1G6INR2</accession>